<dbReference type="OrthoDB" id="4285266at2"/>
<dbReference type="EMBL" id="VUOB01000059">
    <property type="protein sequence ID" value="KAA2254929.1"/>
    <property type="molecule type" value="Genomic_DNA"/>
</dbReference>
<dbReference type="Proteomes" id="UP000323454">
    <property type="component" value="Unassembled WGS sequence"/>
</dbReference>
<dbReference type="AlphaFoldDB" id="A0A5B2WWW6"/>
<organism evidence="2 3">
    <name type="scientific">Solihabitans fulvus</name>
    <dbReference type="NCBI Taxonomy" id="1892852"/>
    <lineage>
        <taxon>Bacteria</taxon>
        <taxon>Bacillati</taxon>
        <taxon>Actinomycetota</taxon>
        <taxon>Actinomycetes</taxon>
        <taxon>Pseudonocardiales</taxon>
        <taxon>Pseudonocardiaceae</taxon>
        <taxon>Solihabitans</taxon>
    </lineage>
</organism>
<evidence type="ECO:0000313" key="3">
    <source>
        <dbReference type="Proteomes" id="UP000323454"/>
    </source>
</evidence>
<proteinExistence type="predicted"/>
<reference evidence="2 3" key="2">
    <citation type="submission" date="2019-09" db="EMBL/GenBank/DDBJ databases">
        <authorList>
            <person name="Jin C."/>
        </authorList>
    </citation>
    <scope>NUCLEOTIDE SEQUENCE [LARGE SCALE GENOMIC DNA]</scope>
    <source>
        <strain evidence="2 3">AN110305</strain>
    </source>
</reference>
<accession>A0A5B2WWW6</accession>
<feature type="domain" description="DUF5753" evidence="1">
    <location>
        <begin position="102"/>
        <end position="281"/>
    </location>
</feature>
<gene>
    <name evidence="2" type="ORF">F0L68_29575</name>
</gene>
<name>A0A5B2WWW6_9PSEU</name>
<dbReference type="Pfam" id="PF13560">
    <property type="entry name" value="HTH_31"/>
    <property type="match status" value="1"/>
</dbReference>
<reference evidence="2 3" key="1">
    <citation type="submission" date="2019-09" db="EMBL/GenBank/DDBJ databases">
        <title>Goodfellowia gen. nov., a new genus of the Pseudonocardineae related to Actinoalloteichus, containing Goodfellowia coeruleoviolacea gen. nov., comb. nov. gen. nov., comb. nov.</title>
        <authorList>
            <person name="Labeda D."/>
        </authorList>
    </citation>
    <scope>NUCLEOTIDE SEQUENCE [LARGE SCALE GENOMIC DNA]</scope>
    <source>
        <strain evidence="2 3">AN110305</strain>
    </source>
</reference>
<sequence>MVEASSPTVWRRWLAFELTRLRQEAGLDQKAVSKALRCTVGKVSYIETAERPVVLRDLDEVLLPLYNVPKDRWPTYLDAAKRSRQKGWWESHGQASLPSWFSLYVGLEQGAAQIRTYEGQFVPGLLQTRDYTEAVLRRSTAERADSEIERLVQLRMARQDALVREPDPLRFWVVLDEAVLRRVVGSPSVMRSQLRHLVDAVRHPKITVQVLPFAHGAHPGMTGSFSILGFQWPADPGVAFVEYRSGALYLEQSHEIEAHTVAFEHLCALALTPDDSVTMVENVAEEYS</sequence>
<dbReference type="Pfam" id="PF19054">
    <property type="entry name" value="DUF5753"/>
    <property type="match status" value="1"/>
</dbReference>
<comment type="caution">
    <text evidence="2">The sequence shown here is derived from an EMBL/GenBank/DDBJ whole genome shotgun (WGS) entry which is preliminary data.</text>
</comment>
<evidence type="ECO:0000313" key="2">
    <source>
        <dbReference type="EMBL" id="KAA2254929.1"/>
    </source>
</evidence>
<dbReference type="InterPro" id="IPR043917">
    <property type="entry name" value="DUF5753"/>
</dbReference>
<keyword evidence="3" id="KW-1185">Reference proteome</keyword>
<evidence type="ECO:0000259" key="1">
    <source>
        <dbReference type="Pfam" id="PF19054"/>
    </source>
</evidence>
<dbReference type="RefSeq" id="WP_149853117.1">
    <property type="nucleotide sequence ID" value="NZ_VUOB01000059.1"/>
</dbReference>
<protein>
    <submittedName>
        <fullName evidence="2">Helix-turn-helix domain-containing protein</fullName>
    </submittedName>
</protein>